<evidence type="ECO:0000313" key="2">
    <source>
        <dbReference type="Proteomes" id="UP001161257"/>
    </source>
</evidence>
<gene>
    <name evidence="1" type="ORF">PPUN14671_47200</name>
</gene>
<dbReference type="AlphaFoldDB" id="A0AA37RCU5"/>
<protein>
    <recommendedName>
        <fullName evidence="3">Pentapeptide repeat-containing protein</fullName>
    </recommendedName>
</protein>
<dbReference type="Pfam" id="PF00805">
    <property type="entry name" value="Pentapeptide"/>
    <property type="match status" value="2"/>
</dbReference>
<dbReference type="InterPro" id="IPR001646">
    <property type="entry name" value="5peptide_repeat"/>
</dbReference>
<evidence type="ECO:0008006" key="3">
    <source>
        <dbReference type="Google" id="ProtNLM"/>
    </source>
</evidence>
<name>A0AA37RCU5_PSEPU</name>
<dbReference type="EMBL" id="BSKJ01000013">
    <property type="protein sequence ID" value="GLO37883.1"/>
    <property type="molecule type" value="Genomic_DNA"/>
</dbReference>
<proteinExistence type="predicted"/>
<comment type="caution">
    <text evidence="1">The sequence shown here is derived from an EMBL/GenBank/DDBJ whole genome shotgun (WGS) entry which is preliminary data.</text>
</comment>
<accession>A0AA37RCU5</accession>
<organism evidence="1 2">
    <name type="scientific">Pseudomonas putida</name>
    <name type="common">Arthrobacter siderocapsulatus</name>
    <dbReference type="NCBI Taxonomy" id="303"/>
    <lineage>
        <taxon>Bacteria</taxon>
        <taxon>Pseudomonadati</taxon>
        <taxon>Pseudomonadota</taxon>
        <taxon>Gammaproteobacteria</taxon>
        <taxon>Pseudomonadales</taxon>
        <taxon>Pseudomonadaceae</taxon>
        <taxon>Pseudomonas</taxon>
    </lineage>
</organism>
<sequence>MAFQQKFPQALIDRLRERWSTDRAQQIIQQIIEDLRNNGETWPALIRNLWPDSELPITEAYVADLRGINLDNMDLSKLDFCFADLRYASFRGCNLNKTIFQSADISHCDFTGSNMRAADLFEVKAYRANFTFCTLTKAMMMGSDFSESTFRKAVMHGVVLDKSNLSGCFLTGADLADAELLFTQMPEGFRLELYKGKGFDMS</sequence>
<dbReference type="Gene3D" id="2.160.20.80">
    <property type="entry name" value="E3 ubiquitin-protein ligase SopA"/>
    <property type="match status" value="1"/>
</dbReference>
<dbReference type="SUPFAM" id="SSF141571">
    <property type="entry name" value="Pentapeptide repeat-like"/>
    <property type="match status" value="1"/>
</dbReference>
<dbReference type="Proteomes" id="UP001161257">
    <property type="component" value="Unassembled WGS sequence"/>
</dbReference>
<reference evidence="1" key="1">
    <citation type="submission" date="2023-01" db="EMBL/GenBank/DDBJ databases">
        <title>Whole-genome sequence of Pseudomonas putida NBRC 14671.</title>
        <authorList>
            <person name="Morohoshi T."/>
            <person name="Someya N."/>
        </authorList>
    </citation>
    <scope>NUCLEOTIDE SEQUENCE</scope>
    <source>
        <strain evidence="1">NBRC 14671</strain>
    </source>
</reference>
<dbReference type="RefSeq" id="WP_284356857.1">
    <property type="nucleotide sequence ID" value="NZ_BSKF01000016.1"/>
</dbReference>
<evidence type="ECO:0000313" key="1">
    <source>
        <dbReference type="EMBL" id="GLO37883.1"/>
    </source>
</evidence>
<dbReference type="PANTHER" id="PTHR14136:SF17">
    <property type="entry name" value="BTB_POZ DOMAIN-CONTAINING PROTEIN KCTD9"/>
    <property type="match status" value="1"/>
</dbReference>
<dbReference type="InterPro" id="IPR051082">
    <property type="entry name" value="Pentapeptide-BTB/POZ_domain"/>
</dbReference>
<dbReference type="PANTHER" id="PTHR14136">
    <property type="entry name" value="BTB_POZ DOMAIN-CONTAINING PROTEIN KCTD9"/>
    <property type="match status" value="1"/>
</dbReference>